<reference evidence="1 2" key="1">
    <citation type="submission" date="2014-04" db="EMBL/GenBank/DDBJ databases">
        <authorList>
            <consortium name="International Citrus Genome Consortium"/>
            <person name="Gmitter F."/>
            <person name="Chen C."/>
            <person name="Farmerie W."/>
            <person name="Harkins T."/>
            <person name="Desany B."/>
            <person name="Mohiuddin M."/>
            <person name="Kodira C."/>
            <person name="Borodovsky M."/>
            <person name="Lomsadze A."/>
            <person name="Burns P."/>
            <person name="Jenkins J."/>
            <person name="Prochnik S."/>
            <person name="Shu S."/>
            <person name="Chapman J."/>
            <person name="Pitluck S."/>
            <person name="Schmutz J."/>
            <person name="Rokhsar D."/>
        </authorList>
    </citation>
    <scope>NUCLEOTIDE SEQUENCE</scope>
</reference>
<sequence length="66" mass="7710">MYNLIKIKHQQASMPNLNIYMPNINLLVKVKPYIAIVLSFFNKQSTNKQSKTRPLQTSIEYQKALN</sequence>
<proteinExistence type="predicted"/>
<dbReference type="EMBL" id="KK784916">
    <property type="protein sequence ID" value="KDO62862.1"/>
    <property type="molecule type" value="Genomic_DNA"/>
</dbReference>
<protein>
    <submittedName>
        <fullName evidence="1">Uncharacterized protein</fullName>
    </submittedName>
</protein>
<dbReference type="AlphaFoldDB" id="A0A067FHD1"/>
<evidence type="ECO:0000313" key="1">
    <source>
        <dbReference type="EMBL" id="KDO62862.1"/>
    </source>
</evidence>
<accession>A0A067FHD1</accession>
<dbReference type="Proteomes" id="UP000027120">
    <property type="component" value="Unassembled WGS sequence"/>
</dbReference>
<evidence type="ECO:0000313" key="2">
    <source>
        <dbReference type="Proteomes" id="UP000027120"/>
    </source>
</evidence>
<keyword evidence="2" id="KW-1185">Reference proteome</keyword>
<name>A0A067FHD1_CITSI</name>
<organism evidence="1 2">
    <name type="scientific">Citrus sinensis</name>
    <name type="common">Sweet orange</name>
    <name type="synonym">Citrus aurantium var. sinensis</name>
    <dbReference type="NCBI Taxonomy" id="2711"/>
    <lineage>
        <taxon>Eukaryota</taxon>
        <taxon>Viridiplantae</taxon>
        <taxon>Streptophyta</taxon>
        <taxon>Embryophyta</taxon>
        <taxon>Tracheophyta</taxon>
        <taxon>Spermatophyta</taxon>
        <taxon>Magnoliopsida</taxon>
        <taxon>eudicotyledons</taxon>
        <taxon>Gunneridae</taxon>
        <taxon>Pentapetalae</taxon>
        <taxon>rosids</taxon>
        <taxon>malvids</taxon>
        <taxon>Sapindales</taxon>
        <taxon>Rutaceae</taxon>
        <taxon>Aurantioideae</taxon>
        <taxon>Citrus</taxon>
    </lineage>
</organism>
<gene>
    <name evidence="1" type="ORF">CISIN_1g035375mg</name>
</gene>